<dbReference type="EMBL" id="MUJZ01010423">
    <property type="protein sequence ID" value="OTF82059.1"/>
    <property type="molecule type" value="Genomic_DNA"/>
</dbReference>
<evidence type="ECO:0000313" key="2">
    <source>
        <dbReference type="Proteomes" id="UP000194236"/>
    </source>
</evidence>
<organism evidence="1 2">
    <name type="scientific">Euroglyphus maynei</name>
    <name type="common">Mayne's house dust mite</name>
    <dbReference type="NCBI Taxonomy" id="6958"/>
    <lineage>
        <taxon>Eukaryota</taxon>
        <taxon>Metazoa</taxon>
        <taxon>Ecdysozoa</taxon>
        <taxon>Arthropoda</taxon>
        <taxon>Chelicerata</taxon>
        <taxon>Arachnida</taxon>
        <taxon>Acari</taxon>
        <taxon>Acariformes</taxon>
        <taxon>Sarcoptiformes</taxon>
        <taxon>Astigmata</taxon>
        <taxon>Psoroptidia</taxon>
        <taxon>Analgoidea</taxon>
        <taxon>Pyroglyphidae</taxon>
        <taxon>Pyroglyphinae</taxon>
        <taxon>Euroglyphus</taxon>
    </lineage>
</organism>
<proteinExistence type="predicted"/>
<sequence length="74" mass="8651">MANVIRNALTGKKKSATIFKTFNGNHDMKKINAIDINNRFVLRVRRCNRVRNLGSCVVDVRRRVRDLNFIHKRA</sequence>
<accession>A0A1Y3BM53</accession>
<gene>
    <name evidence="1" type="ORF">BLA29_005388</name>
</gene>
<evidence type="ECO:0000313" key="1">
    <source>
        <dbReference type="EMBL" id="OTF82059.1"/>
    </source>
</evidence>
<keyword evidence="2" id="KW-1185">Reference proteome</keyword>
<reference evidence="1 2" key="1">
    <citation type="submission" date="2017-03" db="EMBL/GenBank/DDBJ databases">
        <title>Genome Survey of Euroglyphus maynei.</title>
        <authorList>
            <person name="Arlian L.G."/>
            <person name="Morgan M.S."/>
            <person name="Rider S.D."/>
        </authorList>
    </citation>
    <scope>NUCLEOTIDE SEQUENCE [LARGE SCALE GENOMIC DNA]</scope>
    <source>
        <strain evidence="1">Arlian Lab</strain>
        <tissue evidence="1">Whole body</tissue>
    </source>
</reference>
<dbReference type="Proteomes" id="UP000194236">
    <property type="component" value="Unassembled WGS sequence"/>
</dbReference>
<protein>
    <submittedName>
        <fullName evidence="1">Uncharacterized protein</fullName>
    </submittedName>
</protein>
<comment type="caution">
    <text evidence="1">The sequence shown here is derived from an EMBL/GenBank/DDBJ whole genome shotgun (WGS) entry which is preliminary data.</text>
</comment>
<dbReference type="AlphaFoldDB" id="A0A1Y3BM53"/>
<name>A0A1Y3BM53_EURMA</name>